<evidence type="ECO:0000256" key="2">
    <source>
        <dbReference type="ARBA" id="ARBA00022741"/>
    </source>
</evidence>
<dbReference type="KEGG" id="mbd:MEBOL_005585"/>
<dbReference type="Pfam" id="PF00004">
    <property type="entry name" value="AAA"/>
    <property type="match status" value="1"/>
</dbReference>
<evidence type="ECO:0000313" key="6">
    <source>
        <dbReference type="EMBL" id="ATB32109.1"/>
    </source>
</evidence>
<gene>
    <name evidence="6" type="ORF">MEBOL_005585</name>
</gene>
<name>A0A250IJZ7_9BACT</name>
<dbReference type="CDD" id="cd19481">
    <property type="entry name" value="RecA-like_protease"/>
    <property type="match status" value="1"/>
</dbReference>
<organism evidence="6 7">
    <name type="scientific">Melittangium boletus DSM 14713</name>
    <dbReference type="NCBI Taxonomy" id="1294270"/>
    <lineage>
        <taxon>Bacteria</taxon>
        <taxon>Pseudomonadati</taxon>
        <taxon>Myxococcota</taxon>
        <taxon>Myxococcia</taxon>
        <taxon>Myxococcales</taxon>
        <taxon>Cystobacterineae</taxon>
        <taxon>Archangiaceae</taxon>
        <taxon>Melittangium</taxon>
    </lineage>
</organism>
<keyword evidence="7" id="KW-1185">Reference proteome</keyword>
<dbReference type="Gene3D" id="3.40.50.300">
    <property type="entry name" value="P-loop containing nucleotide triphosphate hydrolases"/>
    <property type="match status" value="1"/>
</dbReference>
<evidence type="ECO:0000256" key="4">
    <source>
        <dbReference type="SAM" id="MobiDB-lite"/>
    </source>
</evidence>
<dbReference type="EMBL" id="CP022163">
    <property type="protein sequence ID" value="ATB32109.1"/>
    <property type="molecule type" value="Genomic_DNA"/>
</dbReference>
<evidence type="ECO:0000259" key="5">
    <source>
        <dbReference type="SMART" id="SM00382"/>
    </source>
</evidence>
<dbReference type="AlphaFoldDB" id="A0A250IJZ7"/>
<reference evidence="6 7" key="1">
    <citation type="submission" date="2017-06" db="EMBL/GenBank/DDBJ databases">
        <authorList>
            <person name="Kim H.J."/>
            <person name="Triplett B.A."/>
        </authorList>
    </citation>
    <scope>NUCLEOTIDE SEQUENCE [LARGE SCALE GENOMIC DNA]</scope>
    <source>
        <strain evidence="6 7">DSM 14713</strain>
    </source>
</reference>
<dbReference type="Proteomes" id="UP000217289">
    <property type="component" value="Chromosome"/>
</dbReference>
<dbReference type="RefSeq" id="WP_095980341.1">
    <property type="nucleotide sequence ID" value="NZ_CP022163.1"/>
</dbReference>
<proteinExistence type="inferred from homology"/>
<comment type="similarity">
    <text evidence="1">Belongs to the AAA ATPase family.</text>
</comment>
<sequence>MPTGWKKQSDTVAAAIHSRPSHESETPASTARDAAEAAKRERMEMFTPMEPRRRLDNLIVSKSVQEQISSALSRIHHHQTLYEEWGLKEVDPRGSRAVINLFGPPGTGKTFCAEAIAHHLGRRLISVNYAEIESKYVGDTPKNISAAFQRAQETQSVLFFDEADSVLGKRLTQVTQSADHGVNVSRSVMLLQLDAFEGVVIFATNLARNYDSAFVRRILTHIEFTLPDAECRERLWSTLLPSKLPRVPDVTPAWLSAQSHGLSGGLMVNVLIQAACRAVGRSHDARQVSRDDILKEIDLVRCAIEHVGSKPERVITTREEKVDLAQLPPDVQRELPAQHAPNPVAAASTQKL</sequence>
<dbReference type="InterPro" id="IPR027417">
    <property type="entry name" value="P-loop_NTPase"/>
</dbReference>
<dbReference type="InterPro" id="IPR003593">
    <property type="entry name" value="AAA+_ATPase"/>
</dbReference>
<feature type="domain" description="AAA+ ATPase" evidence="5">
    <location>
        <begin position="95"/>
        <end position="228"/>
    </location>
</feature>
<dbReference type="GO" id="GO:0005524">
    <property type="term" value="F:ATP binding"/>
    <property type="evidence" value="ECO:0007669"/>
    <property type="project" value="UniProtKB-KW"/>
</dbReference>
<dbReference type="OrthoDB" id="9802352at2"/>
<feature type="region of interest" description="Disordered" evidence="4">
    <location>
        <begin position="1"/>
        <end position="39"/>
    </location>
</feature>
<keyword evidence="3" id="KW-0067">ATP-binding</keyword>
<keyword evidence="2" id="KW-0547">Nucleotide-binding</keyword>
<evidence type="ECO:0000256" key="1">
    <source>
        <dbReference type="ARBA" id="ARBA00006914"/>
    </source>
</evidence>
<dbReference type="InterPro" id="IPR050221">
    <property type="entry name" value="26S_Proteasome_ATPase"/>
</dbReference>
<evidence type="ECO:0000256" key="3">
    <source>
        <dbReference type="ARBA" id="ARBA00022840"/>
    </source>
</evidence>
<dbReference type="SUPFAM" id="SSF52540">
    <property type="entry name" value="P-loop containing nucleoside triphosphate hydrolases"/>
    <property type="match status" value="1"/>
</dbReference>
<dbReference type="GO" id="GO:0016887">
    <property type="term" value="F:ATP hydrolysis activity"/>
    <property type="evidence" value="ECO:0007669"/>
    <property type="project" value="InterPro"/>
</dbReference>
<dbReference type="SMART" id="SM00382">
    <property type="entry name" value="AAA"/>
    <property type="match status" value="1"/>
</dbReference>
<protein>
    <recommendedName>
        <fullName evidence="5">AAA+ ATPase domain-containing protein</fullName>
    </recommendedName>
</protein>
<accession>A0A250IJZ7</accession>
<dbReference type="InterPro" id="IPR003959">
    <property type="entry name" value="ATPase_AAA_core"/>
</dbReference>
<feature type="region of interest" description="Disordered" evidence="4">
    <location>
        <begin position="328"/>
        <end position="352"/>
    </location>
</feature>
<dbReference type="PANTHER" id="PTHR23073">
    <property type="entry name" value="26S PROTEASOME REGULATORY SUBUNIT"/>
    <property type="match status" value="1"/>
</dbReference>
<evidence type="ECO:0000313" key="7">
    <source>
        <dbReference type="Proteomes" id="UP000217289"/>
    </source>
</evidence>